<dbReference type="RefSeq" id="WP_262655034.1">
    <property type="nucleotide sequence ID" value="NZ_JAOQKE010000013.1"/>
</dbReference>
<dbReference type="EMBL" id="JAOQKE010000013">
    <property type="protein sequence ID" value="MCU6725767.1"/>
    <property type="molecule type" value="Genomic_DNA"/>
</dbReference>
<evidence type="ECO:0008006" key="3">
    <source>
        <dbReference type="Google" id="ProtNLM"/>
    </source>
</evidence>
<comment type="caution">
    <text evidence="1">The sequence shown here is derived from an EMBL/GenBank/DDBJ whole genome shotgun (WGS) entry which is preliminary data.</text>
</comment>
<name>A0ABT2SMM5_9FIRM</name>
<keyword evidence="2" id="KW-1185">Reference proteome</keyword>
<accession>A0ABT2SMM5</accession>
<organism evidence="1 2">
    <name type="scientific">Muricoprocola aceti</name>
    <dbReference type="NCBI Taxonomy" id="2981772"/>
    <lineage>
        <taxon>Bacteria</taxon>
        <taxon>Bacillati</taxon>
        <taxon>Bacillota</taxon>
        <taxon>Clostridia</taxon>
        <taxon>Lachnospirales</taxon>
        <taxon>Lachnospiraceae</taxon>
        <taxon>Muricoprocola</taxon>
    </lineage>
</organism>
<evidence type="ECO:0000313" key="2">
    <source>
        <dbReference type="Proteomes" id="UP001652338"/>
    </source>
</evidence>
<evidence type="ECO:0000313" key="1">
    <source>
        <dbReference type="EMBL" id="MCU6725767.1"/>
    </source>
</evidence>
<reference evidence="1 2" key="1">
    <citation type="journal article" date="2021" name="ISME Commun">
        <title>Automated analysis of genomic sequences facilitates high-throughput and comprehensive description of bacteria.</title>
        <authorList>
            <person name="Hitch T.C.A."/>
        </authorList>
    </citation>
    <scope>NUCLEOTIDE SEQUENCE [LARGE SCALE GENOMIC DNA]</scope>
    <source>
        <strain evidence="1 2">Sanger_29</strain>
    </source>
</reference>
<gene>
    <name evidence="1" type="ORF">OCV47_10460</name>
</gene>
<sequence length="53" mass="6282">MKVKVIHDFKDKEADLKLRQVGETFETNKERAEYLAKMKAVEIVETKEKKTEQ</sequence>
<dbReference type="Proteomes" id="UP001652338">
    <property type="component" value="Unassembled WGS sequence"/>
</dbReference>
<protein>
    <recommendedName>
        <fullName evidence="3">Phage protein</fullName>
    </recommendedName>
</protein>
<proteinExistence type="predicted"/>